<sequence length="825" mass="93618">MLRYSARQYSQVRHKLAQYTKTGHVDRSVSLKGFQPAPISLQKLLLQLQQRYDAHKWQYPDGRGFSIAKLRPSDLKTDSDKAKVLFDNLVQFKRLAKTSPPPQLMTTLLGVTTEQLKDEFVVTKSVAGLLKRDGDSARAEYLARMAGAKGTVAMNQIMQWHLERGKIDDAMRCFNNRKKWNIPANDQTYIILFTGLARSVEWGKASAALVEKAQGIYDRVDLHAENKTATFNALLSLVVKNFDDNQRLAWDLFDKVIPDAQGKVEVIPDCQSFTVLLNGVKKKIERSMEAIRNDRHMAVTTKQEKISELEARLISTAELIYSKVVKGATPPVPPTEAEANEDPGVLALYRQKSKRKLISIDEAFVSVFVSCFINKESPVQYTVRGLEYLMAFNPEIRMLVGSLGDNALKPTRQMDTDEQKTLPLAPLNFDKVNPMVVFPPPATSKNKKRAIFSNKRKPLVDFTRPNFDDIRATQLDKQYQITKGRFGKKLPPSKSARISAEPSAPKINRFHLQLIIDALLKLGRINEFESTMWYVLSRYGDIRLPKENDNALPSVPSLEDVVPPMKTEPVSGEISGFVEGAIDIGLVENFIFKMNTYGRKHGQSSIQDIVTMFAALVNPKYNPNRELEVRSATIDGVFAALVTTLHYYHDYTMNELKKQKVPNVPRKSITDAQLKEFMSAFVGFIDSLVAHYSGERVNPTYLLPNYNIDSFNKIIDRLYNTTWMKYGTVVPMDERDQTSTHRYIIKAGILHYTPRALQNPLEKLTSTEIAPSITAVYNNLKDRDDLSKDEAQLMVKLRSLLQLRTNDQANQDKLRHLRSAIRQIV</sequence>
<evidence type="ECO:0000313" key="4">
    <source>
        <dbReference type="Proteomes" id="UP000449547"/>
    </source>
</evidence>
<organism evidence="3 4">
    <name type="scientific">Diutina rugosa</name>
    <name type="common">Yeast</name>
    <name type="synonym">Candida rugosa</name>
    <dbReference type="NCBI Taxonomy" id="5481"/>
    <lineage>
        <taxon>Eukaryota</taxon>
        <taxon>Fungi</taxon>
        <taxon>Dikarya</taxon>
        <taxon>Ascomycota</taxon>
        <taxon>Saccharomycotina</taxon>
        <taxon>Pichiomycetes</taxon>
        <taxon>Debaryomycetaceae</taxon>
        <taxon>Diutina</taxon>
    </lineage>
</organism>
<dbReference type="GeneID" id="54782192"/>
<dbReference type="Gene3D" id="1.25.40.10">
    <property type="entry name" value="Tetratricopeptide repeat domain"/>
    <property type="match status" value="1"/>
</dbReference>
<evidence type="ECO:0000256" key="2">
    <source>
        <dbReference type="ARBA" id="ARBA00044527"/>
    </source>
</evidence>
<proteinExistence type="predicted"/>
<reference evidence="3 4" key="1">
    <citation type="submission" date="2019-07" db="EMBL/GenBank/DDBJ databases">
        <title>Genome assembly of two rare yeast pathogens: Diutina rugosa and Trichomonascus ciferrii.</title>
        <authorList>
            <person name="Mixao V."/>
            <person name="Saus E."/>
            <person name="Hansen A."/>
            <person name="Lass-Flor C."/>
            <person name="Gabaldon T."/>
        </authorList>
    </citation>
    <scope>NUCLEOTIDE SEQUENCE [LARGE SCALE GENOMIC DNA]</scope>
    <source>
        <strain evidence="3 4">CBS 613</strain>
    </source>
</reference>
<dbReference type="AlphaFoldDB" id="A0A642ULD7"/>
<name>A0A642ULD7_DIURU</name>
<dbReference type="GO" id="GO:0005739">
    <property type="term" value="C:mitochondrion"/>
    <property type="evidence" value="ECO:0007669"/>
    <property type="project" value="UniProtKB-SubCell"/>
</dbReference>
<gene>
    <name evidence="3" type="ORF">DIURU_003541</name>
</gene>
<dbReference type="VEuPathDB" id="FungiDB:DIURU_003541"/>
<comment type="caution">
    <text evidence="3">The sequence shown here is derived from an EMBL/GenBank/DDBJ whole genome shotgun (WGS) entry which is preliminary data.</text>
</comment>
<dbReference type="OMA" id="THLIMEL"/>
<protein>
    <recommendedName>
        <fullName evidence="2">Mitochondrial 15S rRNA processing factor CCM1</fullName>
    </recommendedName>
</protein>
<dbReference type="Proteomes" id="UP000449547">
    <property type="component" value="Unassembled WGS sequence"/>
</dbReference>
<keyword evidence="4" id="KW-1185">Reference proteome</keyword>
<dbReference type="InterPro" id="IPR002885">
    <property type="entry name" value="PPR_rpt"/>
</dbReference>
<evidence type="ECO:0000313" key="3">
    <source>
        <dbReference type="EMBL" id="KAA8901171.1"/>
    </source>
</evidence>
<comment type="subcellular location">
    <subcellularLocation>
        <location evidence="1">Mitochondrion</location>
    </subcellularLocation>
</comment>
<evidence type="ECO:0000256" key="1">
    <source>
        <dbReference type="ARBA" id="ARBA00004173"/>
    </source>
</evidence>
<dbReference type="OrthoDB" id="185373at2759"/>
<dbReference type="EMBL" id="SWFT01000105">
    <property type="protein sequence ID" value="KAA8901171.1"/>
    <property type="molecule type" value="Genomic_DNA"/>
</dbReference>
<dbReference type="Pfam" id="PF13041">
    <property type="entry name" value="PPR_2"/>
    <property type="match status" value="1"/>
</dbReference>
<dbReference type="InterPro" id="IPR011990">
    <property type="entry name" value="TPR-like_helical_dom_sf"/>
</dbReference>
<accession>A0A642ULD7</accession>
<dbReference type="RefSeq" id="XP_034011794.1">
    <property type="nucleotide sequence ID" value="XM_034156315.1"/>
</dbReference>